<dbReference type="AlphaFoldDB" id="A0A6J4UHX0"/>
<organism evidence="1">
    <name type="scientific">uncultured Thermomicrobiales bacterium</name>
    <dbReference type="NCBI Taxonomy" id="1645740"/>
    <lineage>
        <taxon>Bacteria</taxon>
        <taxon>Pseudomonadati</taxon>
        <taxon>Thermomicrobiota</taxon>
        <taxon>Thermomicrobia</taxon>
        <taxon>Thermomicrobiales</taxon>
        <taxon>environmental samples</taxon>
    </lineage>
</organism>
<evidence type="ECO:0000313" key="1">
    <source>
        <dbReference type="EMBL" id="CAA9551149.1"/>
    </source>
</evidence>
<reference evidence="1" key="1">
    <citation type="submission" date="2020-02" db="EMBL/GenBank/DDBJ databases">
        <authorList>
            <person name="Meier V. D."/>
        </authorList>
    </citation>
    <scope>NUCLEOTIDE SEQUENCE</scope>
    <source>
        <strain evidence="1">AVDCRST_MAG70</strain>
    </source>
</reference>
<proteinExistence type="predicted"/>
<gene>
    <name evidence="1" type="ORF">AVDCRST_MAG70-935</name>
</gene>
<accession>A0A6J4UHX0</accession>
<dbReference type="EMBL" id="CADCWH010000144">
    <property type="protein sequence ID" value="CAA9551149.1"/>
    <property type="molecule type" value="Genomic_DNA"/>
</dbReference>
<sequence length="81" mass="8997">MSDVTFTTGFMIDHLTTCLEADAFDDLSPAEMGLLGDLIRAARPTDHPDRWGLVTDAERTAFLAEADRETERRRLTREAGG</sequence>
<protein>
    <submittedName>
        <fullName evidence="1">Uncharacterized protein</fullName>
    </submittedName>
</protein>
<name>A0A6J4UHX0_9BACT</name>